<dbReference type="AlphaFoldDB" id="A0A1I7MU84"/>
<evidence type="ECO:0000256" key="3">
    <source>
        <dbReference type="ARBA" id="ARBA00022692"/>
    </source>
</evidence>
<evidence type="ECO:0000313" key="8">
    <source>
        <dbReference type="EMBL" id="SFV25953.1"/>
    </source>
</evidence>
<dbReference type="OrthoDB" id="7932426at2"/>
<keyword evidence="3 6" id="KW-0812">Transmembrane</keyword>
<dbReference type="GO" id="GO:0005886">
    <property type="term" value="C:plasma membrane"/>
    <property type="evidence" value="ECO:0007669"/>
    <property type="project" value="TreeGrafter"/>
</dbReference>
<protein>
    <submittedName>
        <fullName evidence="8">Putative flippase GtrA (Transmembrane translocase of bactoprenol-linked glucose)</fullName>
    </submittedName>
</protein>
<keyword evidence="5 6" id="KW-0472">Membrane</keyword>
<comment type="similarity">
    <text evidence="2">Belongs to the GtrA family.</text>
</comment>
<evidence type="ECO:0000256" key="4">
    <source>
        <dbReference type="ARBA" id="ARBA00022989"/>
    </source>
</evidence>
<dbReference type="PANTHER" id="PTHR38459">
    <property type="entry name" value="PROPHAGE BACTOPRENOL-LINKED GLUCOSE TRANSLOCASE HOMOLOG"/>
    <property type="match status" value="1"/>
</dbReference>
<evidence type="ECO:0000256" key="6">
    <source>
        <dbReference type="SAM" id="Phobius"/>
    </source>
</evidence>
<feature type="domain" description="GtrA/DPMS transmembrane" evidence="7">
    <location>
        <begin position="11"/>
        <end position="126"/>
    </location>
</feature>
<dbReference type="InterPro" id="IPR007267">
    <property type="entry name" value="GtrA_DPMS_TM"/>
</dbReference>
<evidence type="ECO:0000256" key="5">
    <source>
        <dbReference type="ARBA" id="ARBA00023136"/>
    </source>
</evidence>
<dbReference type="Proteomes" id="UP000199423">
    <property type="component" value="Unassembled WGS sequence"/>
</dbReference>
<feature type="transmembrane region" description="Helical" evidence="6">
    <location>
        <begin position="101"/>
        <end position="120"/>
    </location>
</feature>
<evidence type="ECO:0000256" key="2">
    <source>
        <dbReference type="ARBA" id="ARBA00009399"/>
    </source>
</evidence>
<dbReference type="PANTHER" id="PTHR38459:SF1">
    <property type="entry name" value="PROPHAGE BACTOPRENOL-LINKED GLUCOSE TRANSLOCASE HOMOLOG"/>
    <property type="match status" value="1"/>
</dbReference>
<accession>A0A1I7MU84</accession>
<feature type="transmembrane region" description="Helical" evidence="6">
    <location>
        <begin position="72"/>
        <end position="95"/>
    </location>
</feature>
<dbReference type="Pfam" id="PF04138">
    <property type="entry name" value="GtrA_DPMS_TM"/>
    <property type="match status" value="1"/>
</dbReference>
<comment type="subcellular location">
    <subcellularLocation>
        <location evidence="1">Membrane</location>
        <topology evidence="1">Multi-pass membrane protein</topology>
    </subcellularLocation>
</comment>
<dbReference type="EMBL" id="FPCH01000001">
    <property type="protein sequence ID" value="SFV25953.1"/>
    <property type="molecule type" value="Genomic_DNA"/>
</dbReference>
<evidence type="ECO:0000313" key="9">
    <source>
        <dbReference type="Proteomes" id="UP000199423"/>
    </source>
</evidence>
<dbReference type="RefSeq" id="WP_092866094.1">
    <property type="nucleotide sequence ID" value="NZ_FPCH01000001.1"/>
</dbReference>
<feature type="transmembrane region" description="Helical" evidence="6">
    <location>
        <begin position="41"/>
        <end position="60"/>
    </location>
</feature>
<dbReference type="InterPro" id="IPR051401">
    <property type="entry name" value="GtrA_CellWall_Glycosyl"/>
</dbReference>
<feature type="transmembrane region" description="Helical" evidence="6">
    <location>
        <begin position="12"/>
        <end position="35"/>
    </location>
</feature>
<keyword evidence="9" id="KW-1185">Reference proteome</keyword>
<name>A0A1I7MU84_9HYPH</name>
<evidence type="ECO:0000259" key="7">
    <source>
        <dbReference type="Pfam" id="PF04138"/>
    </source>
</evidence>
<dbReference type="GO" id="GO:0000271">
    <property type="term" value="P:polysaccharide biosynthetic process"/>
    <property type="evidence" value="ECO:0007669"/>
    <property type="project" value="InterPro"/>
</dbReference>
<reference evidence="9" key="1">
    <citation type="submission" date="2016-10" db="EMBL/GenBank/DDBJ databases">
        <authorList>
            <person name="Varghese N."/>
            <person name="Submissions S."/>
        </authorList>
    </citation>
    <scope>NUCLEOTIDE SEQUENCE [LARGE SCALE GENOMIC DNA]</scope>
    <source>
        <strain evidence="9">DSM 1565</strain>
    </source>
</reference>
<proteinExistence type="inferred from homology"/>
<evidence type="ECO:0000256" key="1">
    <source>
        <dbReference type="ARBA" id="ARBA00004141"/>
    </source>
</evidence>
<organism evidence="8 9">
    <name type="scientific">Hyphomicrobium facile</name>
    <dbReference type="NCBI Taxonomy" id="51670"/>
    <lineage>
        <taxon>Bacteria</taxon>
        <taxon>Pseudomonadati</taxon>
        <taxon>Pseudomonadota</taxon>
        <taxon>Alphaproteobacteria</taxon>
        <taxon>Hyphomicrobiales</taxon>
        <taxon>Hyphomicrobiaceae</taxon>
        <taxon>Hyphomicrobium</taxon>
    </lineage>
</organism>
<sequence length="146" mass="16089">MHPKVRHALLYIGVNLGSTVVDYAIFLSLTYVFGLPILQSVIAYSVGMVVNYALTRTFVFNHDMSHKSAHRVFMEFAGTSFLGLLLTAGVIWVTVHEMNLPPIDGKTISVLICFVSLYYVRSRVVFSKNTNAPAAAETELQSVSSS</sequence>
<keyword evidence="4 6" id="KW-1133">Transmembrane helix</keyword>
<gene>
    <name evidence="8" type="ORF">SAMN04488557_0259</name>
</gene>